<comment type="caution">
    <text evidence="1">The sequence shown here is derived from an EMBL/GenBank/DDBJ whole genome shotgun (WGS) entry which is preliminary data.</text>
</comment>
<dbReference type="AlphaFoldDB" id="A0A9P5C4K0"/>
<keyword evidence="2" id="KW-1185">Reference proteome</keyword>
<proteinExistence type="predicted"/>
<sequence length="536" mass="61155">MPFLDVLHLFFDPSATIEDEVSVFGKEWQIALEYVLHQPGLEATYTSRLTERHDLWVFLVWATEDDRSHFYHQTTGFGFVSDRLKKVPSVFFFGDDDYARLEELSRWTIHVLAAEIRNGEDKVHLHEQQENRFLEYPGRYEFAARQERVEFEKLYGGNDFDYALIGITNIGYGHSASELTPGVEFEAYKVELRRHENLAYPPSSPGSISAPTDIADLTSKLPWEYGILSYDDGEYKDTAYPMSLSFQPMSTLHMANVFRPERNRRNSMNTEAVEQYSMCIVSASMQGIAEDGRDGTAIEDLRVKLGLLDGRDGLRELRVLRAITRSAASEFVHFVCTWNTPANLTRWWQAAGSGVGAKITHTWTSDRVGWEDLEWEAMPLTPDKQLRQKVDKILEIVDFKFEDNLTDAEKTAFGRCVYDLTNTMSSCWSGDVDETPVLCAETPVWTLTGDARSSCLLFLAWDGTGQRQAWLRNFMAESYSWAGYIAHVLGVICPSVESATCHMDMLITWKEKRSSLAYGVVEEDDDDDDSDRDMGF</sequence>
<dbReference type="Proteomes" id="UP000758155">
    <property type="component" value="Unassembled WGS sequence"/>
</dbReference>
<reference evidence="1" key="1">
    <citation type="submission" date="2019-04" db="EMBL/GenBank/DDBJ databases">
        <title>Sequencing of skin fungus with MAO and IRED activity.</title>
        <authorList>
            <person name="Marsaioli A.J."/>
            <person name="Bonatto J.M.C."/>
            <person name="Reis Junior O."/>
        </authorList>
    </citation>
    <scope>NUCLEOTIDE SEQUENCE</scope>
    <source>
        <strain evidence="1">28M1</strain>
    </source>
</reference>
<evidence type="ECO:0000313" key="2">
    <source>
        <dbReference type="Proteomes" id="UP000758155"/>
    </source>
</evidence>
<name>A0A9P5C4K0_9PLEO</name>
<protein>
    <submittedName>
        <fullName evidence="1">Uncharacterized protein</fullName>
    </submittedName>
</protein>
<gene>
    <name evidence="1" type="ORF">E8E12_011124</name>
</gene>
<organism evidence="1 2">
    <name type="scientific">Didymella heteroderae</name>
    <dbReference type="NCBI Taxonomy" id="1769908"/>
    <lineage>
        <taxon>Eukaryota</taxon>
        <taxon>Fungi</taxon>
        <taxon>Dikarya</taxon>
        <taxon>Ascomycota</taxon>
        <taxon>Pezizomycotina</taxon>
        <taxon>Dothideomycetes</taxon>
        <taxon>Pleosporomycetidae</taxon>
        <taxon>Pleosporales</taxon>
        <taxon>Pleosporineae</taxon>
        <taxon>Didymellaceae</taxon>
        <taxon>Didymella</taxon>
    </lineage>
</organism>
<dbReference type="OrthoDB" id="3770386at2759"/>
<dbReference type="EMBL" id="SWKV01000004">
    <property type="protein sequence ID" value="KAF3046594.1"/>
    <property type="molecule type" value="Genomic_DNA"/>
</dbReference>
<accession>A0A9P5C4K0</accession>
<evidence type="ECO:0000313" key="1">
    <source>
        <dbReference type="EMBL" id="KAF3046594.1"/>
    </source>
</evidence>